<dbReference type="Pfam" id="PF13280">
    <property type="entry name" value="WYL"/>
    <property type="match status" value="1"/>
</dbReference>
<protein>
    <submittedName>
        <fullName evidence="3">Unannotated protein</fullName>
    </submittedName>
</protein>
<dbReference type="EMBL" id="CAFBME010000013">
    <property type="protein sequence ID" value="CAB4890106.1"/>
    <property type="molecule type" value="Genomic_DNA"/>
</dbReference>
<dbReference type="InterPro" id="IPR026881">
    <property type="entry name" value="WYL_dom"/>
</dbReference>
<feature type="domain" description="WCX" evidence="2">
    <location>
        <begin position="249"/>
        <end position="316"/>
    </location>
</feature>
<reference evidence="3" key="1">
    <citation type="submission" date="2020-05" db="EMBL/GenBank/DDBJ databases">
        <authorList>
            <person name="Chiriac C."/>
            <person name="Salcher M."/>
            <person name="Ghai R."/>
            <person name="Kavagutti S V."/>
        </authorList>
    </citation>
    <scope>NUCLEOTIDE SEQUENCE</scope>
</reference>
<dbReference type="PANTHER" id="PTHR34580:SF3">
    <property type="entry name" value="PROTEIN PAFB"/>
    <property type="match status" value="1"/>
</dbReference>
<evidence type="ECO:0000313" key="3">
    <source>
        <dbReference type="EMBL" id="CAB4608828.1"/>
    </source>
</evidence>
<sequence>MSSTTSTATANRKPERLINLTLALLATRRYLTKAEIFASVAGYEGKPETQERMFERDKDDLRSMGIEIEVGNLDPFFEDEPGYKITSDSYALKLSDLDSAEIALLSLAAGLWQQSIISDDAQNALRKLKSLGIPADYSAAGALEVKFEQPQEFFDSILSAIEHRKVIVFTYSSSSVKERTVSPYTLTLWNGFWYLIGLDHSSSEIRTFKASRFVGGVKEIGKANSFQIPRDFRLQHSLFRSEAQEKKIARLLIRKGHAHTLRASGQLVGDVGEFDRFEIPFESATTISRQILWHADQVIVEEPAELKAKVLKILGEVVHG</sequence>
<evidence type="ECO:0000313" key="4">
    <source>
        <dbReference type="EMBL" id="CAB4890106.1"/>
    </source>
</evidence>
<gene>
    <name evidence="3" type="ORF">UFOPK1863_00256</name>
    <name evidence="4" type="ORF">UFOPK3555_00274</name>
</gene>
<accession>A0A6J6HJH2</accession>
<dbReference type="InterPro" id="IPR057727">
    <property type="entry name" value="WCX_dom"/>
</dbReference>
<dbReference type="AlphaFoldDB" id="A0A6J6HJH2"/>
<dbReference type="PANTHER" id="PTHR34580">
    <property type="match status" value="1"/>
</dbReference>
<organism evidence="3">
    <name type="scientific">freshwater metagenome</name>
    <dbReference type="NCBI Taxonomy" id="449393"/>
    <lineage>
        <taxon>unclassified sequences</taxon>
        <taxon>metagenomes</taxon>
        <taxon>ecological metagenomes</taxon>
    </lineage>
</organism>
<dbReference type="EMBL" id="CAEZUY010000011">
    <property type="protein sequence ID" value="CAB4608828.1"/>
    <property type="molecule type" value="Genomic_DNA"/>
</dbReference>
<proteinExistence type="predicted"/>
<name>A0A6J6HJH2_9ZZZZ</name>
<feature type="domain" description="WYL" evidence="1">
    <location>
        <begin position="152"/>
        <end position="213"/>
    </location>
</feature>
<evidence type="ECO:0000259" key="1">
    <source>
        <dbReference type="Pfam" id="PF13280"/>
    </source>
</evidence>
<dbReference type="Pfam" id="PF25583">
    <property type="entry name" value="WCX"/>
    <property type="match status" value="1"/>
</dbReference>
<evidence type="ECO:0000259" key="2">
    <source>
        <dbReference type="Pfam" id="PF25583"/>
    </source>
</evidence>
<dbReference type="InterPro" id="IPR051534">
    <property type="entry name" value="CBASS_pafABC_assoc_protein"/>
</dbReference>
<dbReference type="PROSITE" id="PS52050">
    <property type="entry name" value="WYL"/>
    <property type="match status" value="1"/>
</dbReference>